<dbReference type="GO" id="GO:0009279">
    <property type="term" value="C:cell outer membrane"/>
    <property type="evidence" value="ECO:0007669"/>
    <property type="project" value="UniProtKB-SubCell"/>
</dbReference>
<evidence type="ECO:0000256" key="4">
    <source>
        <dbReference type="HAMAP-Rule" id="MF_01411"/>
    </source>
</evidence>
<evidence type="ECO:0000259" key="6">
    <source>
        <dbReference type="Pfam" id="PF04453"/>
    </source>
</evidence>
<organism evidence="7 8">
    <name type="scientific">Candidatus Erwinia haradaeae</name>
    <dbReference type="NCBI Taxonomy" id="1922217"/>
    <lineage>
        <taxon>Bacteria</taxon>
        <taxon>Pseudomonadati</taxon>
        <taxon>Pseudomonadota</taxon>
        <taxon>Gammaproteobacteria</taxon>
        <taxon>Enterobacterales</taxon>
        <taxon>Erwiniaceae</taxon>
        <taxon>Erwinia</taxon>
    </lineage>
</organism>
<dbReference type="InterPro" id="IPR005653">
    <property type="entry name" value="OstA-like_N"/>
</dbReference>
<keyword evidence="1 4" id="KW-0732">Signal</keyword>
<dbReference type="EMBL" id="LR217737">
    <property type="protein sequence ID" value="VFP88801.1"/>
    <property type="molecule type" value="Genomic_DNA"/>
</dbReference>
<dbReference type="PANTHER" id="PTHR30189">
    <property type="entry name" value="LPS-ASSEMBLY PROTEIN"/>
    <property type="match status" value="1"/>
</dbReference>
<evidence type="ECO:0000313" key="8">
    <source>
        <dbReference type="Proteomes" id="UP000294289"/>
    </source>
</evidence>
<protein>
    <recommendedName>
        <fullName evidence="4">LPS-assembly protein LptD</fullName>
    </recommendedName>
</protein>
<keyword evidence="2 4" id="KW-0472">Membrane</keyword>
<evidence type="ECO:0000256" key="3">
    <source>
        <dbReference type="ARBA" id="ARBA00023237"/>
    </source>
</evidence>
<accession>A0A803GDD7</accession>
<dbReference type="InterPro" id="IPR007543">
    <property type="entry name" value="LptD_C"/>
</dbReference>
<evidence type="ECO:0000313" key="7">
    <source>
        <dbReference type="EMBL" id="VFP88801.1"/>
    </source>
</evidence>
<proteinExistence type="inferred from homology"/>
<keyword evidence="3 4" id="KW-0998">Cell outer membrane</keyword>
<sequence>MKIRLSILVVFLINFILFHSIVLAGDSTLQCKDASPIQENHLIDDEYLNQLSVIITSDMATVSYEKNAIFNGHVDIHQGHRHLKSDYVQFNRSMLGPTTTLIDTIDLLGHVQYEDEQVVLSGPRAWINLNTKDVNMWNSSYKILGRQERGFARQIQLRRNNQYTILKHGMFSSCPIGNHGWTIEGSKIIQDRDMQVYKIWNARFKLGLIPILYSPYLQIPIGDKHRSGFLVPKGSYNKISGFQFLFPYYWNIAPQADATFMMRYISHRGIQWQNEFRYLILGSGLLEFDYLKHDDIYKYGYDKNGFFSPRWLFHWHHANFNTNYWNFKAEYTKVSDTDYFRDLDSKYGSTTNGYLTQRFDWSYTGKNWNTTLSRKYFQILSTKNYHDFYSAEPQLDFHYYLGNPGLFQSHLYSQVVRFTNRNPQMPDAIRIHIEPMINWPYVTEWNKLNTTVKILSTYYLQKNIQYYNLQSKHIHILKNSINRIIPQFSIDEQICFDHDMVLLPGYTQSIETRIQYLYIPYHDQRSIQVYDSTLLIRNYYSLFQERKYSGLDRIDAANQITTGLTMRIFDPNSYERFNISVGQIYSLIPEFHRLHRESDDYLGTIALVAASKARVKDHLVIYGGLYYDTYLDSVSQGDFILEWRSDVNHMVQMSYRYISENYISQVLLENEIDQSQYKQDISQIGITASWSFINQWSVVGSCYYNTKTRLIVDQLVGVEYSSCCYLVRFGYVHNIKGWMEGAGKYDNKIIFNIELRGLRPNDYRLDSTQMLRQGILPYQSII</sequence>
<dbReference type="AlphaFoldDB" id="A0A803GDD7"/>
<dbReference type="GO" id="GO:1990351">
    <property type="term" value="C:transporter complex"/>
    <property type="evidence" value="ECO:0007669"/>
    <property type="project" value="TreeGrafter"/>
</dbReference>
<dbReference type="Pfam" id="PF04453">
    <property type="entry name" value="LptD"/>
    <property type="match status" value="1"/>
</dbReference>
<evidence type="ECO:0000256" key="1">
    <source>
        <dbReference type="ARBA" id="ARBA00022729"/>
    </source>
</evidence>
<name>A0A803GDD7_9GAMM</name>
<dbReference type="HAMAP" id="MF_01411">
    <property type="entry name" value="LPS_assembly_LptD"/>
    <property type="match status" value="1"/>
</dbReference>
<comment type="function">
    <text evidence="4">Together with LptE, is involved in the assembly of lipopolysaccharide (LPS) at the surface of the outer membrane.</text>
</comment>
<feature type="domain" description="LptD C-terminal" evidence="6">
    <location>
        <begin position="310"/>
        <end position="696"/>
    </location>
</feature>
<dbReference type="PANTHER" id="PTHR30189:SF1">
    <property type="entry name" value="LPS-ASSEMBLY PROTEIN LPTD"/>
    <property type="match status" value="1"/>
</dbReference>
<comment type="similarity">
    <text evidence="4">Belongs to the LptD family.</text>
</comment>
<dbReference type="InterPro" id="IPR020889">
    <property type="entry name" value="LipoPS_assembly_LptD"/>
</dbReference>
<evidence type="ECO:0000259" key="5">
    <source>
        <dbReference type="Pfam" id="PF03968"/>
    </source>
</evidence>
<evidence type="ECO:0000256" key="2">
    <source>
        <dbReference type="ARBA" id="ARBA00023136"/>
    </source>
</evidence>
<comment type="caution">
    <text evidence="4">Lacks conserved residue(s) required for the propagation of feature annotation.</text>
</comment>
<feature type="domain" description="Organic solvent tolerance-like N-terminal" evidence="5">
    <location>
        <begin position="55"/>
        <end position="195"/>
    </location>
</feature>
<comment type="subunit">
    <text evidence="4">Component of the lipopolysaccharide transport and assembly complex. Interacts with LptE and LptA.</text>
</comment>
<gene>
    <name evidence="4 7" type="primary">lptD</name>
    <name evidence="7" type="ORF">ERCIPICE3303_609</name>
</gene>
<comment type="subcellular location">
    <subcellularLocation>
        <location evidence="4">Cell outer membrane</location>
    </subcellularLocation>
</comment>
<dbReference type="Proteomes" id="UP000294289">
    <property type="component" value="Chromosome"/>
</dbReference>
<dbReference type="GO" id="GO:0015920">
    <property type="term" value="P:lipopolysaccharide transport"/>
    <property type="evidence" value="ECO:0007669"/>
    <property type="project" value="InterPro"/>
</dbReference>
<dbReference type="InterPro" id="IPR050218">
    <property type="entry name" value="LptD"/>
</dbReference>
<dbReference type="NCBIfam" id="NF002997">
    <property type="entry name" value="PRK03761.1"/>
    <property type="match status" value="1"/>
</dbReference>
<reference evidence="7 8" key="1">
    <citation type="submission" date="2019-02" db="EMBL/GenBank/DDBJ databases">
        <authorList>
            <person name="Manzano-Marin A."/>
            <person name="Manzano-Marin A."/>
        </authorList>
    </citation>
    <scope>NUCLEOTIDE SEQUENCE [LARGE SCALE GENOMIC DNA]</scope>
    <source>
        <strain evidence="7 8">ErCipiceae</strain>
    </source>
</reference>
<dbReference type="GO" id="GO:0043165">
    <property type="term" value="P:Gram-negative-bacterium-type cell outer membrane assembly"/>
    <property type="evidence" value="ECO:0007669"/>
    <property type="project" value="UniProtKB-UniRule"/>
</dbReference>
<dbReference type="Pfam" id="PF03968">
    <property type="entry name" value="LptD_N"/>
    <property type="match status" value="1"/>
</dbReference>